<reference evidence="1" key="1">
    <citation type="submission" date="2018-05" db="EMBL/GenBank/DDBJ databases">
        <authorList>
            <person name="Lanie J.A."/>
            <person name="Ng W.-L."/>
            <person name="Kazmierczak K.M."/>
            <person name="Andrzejewski T.M."/>
            <person name="Davidsen T.M."/>
            <person name="Wayne K.J."/>
            <person name="Tettelin H."/>
            <person name="Glass J.I."/>
            <person name="Rusch D."/>
            <person name="Podicherti R."/>
            <person name="Tsui H.-C.T."/>
            <person name="Winkler M.E."/>
        </authorList>
    </citation>
    <scope>NUCLEOTIDE SEQUENCE</scope>
</reference>
<feature type="non-terminal residue" evidence="1">
    <location>
        <position position="1"/>
    </location>
</feature>
<protein>
    <submittedName>
        <fullName evidence="1">Uncharacterized protein</fullName>
    </submittedName>
</protein>
<accession>A0A382JHQ2</accession>
<name>A0A382JHQ2_9ZZZZ</name>
<evidence type="ECO:0000313" key="1">
    <source>
        <dbReference type="EMBL" id="SVC11356.1"/>
    </source>
</evidence>
<dbReference type="AlphaFoldDB" id="A0A382JHQ2"/>
<sequence length="48" mass="4996">RVQGSGGELWSFNFSEISGLTGQGAPIGSAHAQPFSYHRLTHGAIATP</sequence>
<dbReference type="EMBL" id="UINC01074303">
    <property type="protein sequence ID" value="SVC11356.1"/>
    <property type="molecule type" value="Genomic_DNA"/>
</dbReference>
<gene>
    <name evidence="1" type="ORF">METZ01_LOCUS264210</name>
</gene>
<proteinExistence type="predicted"/>
<organism evidence="1">
    <name type="scientific">marine metagenome</name>
    <dbReference type="NCBI Taxonomy" id="408172"/>
    <lineage>
        <taxon>unclassified sequences</taxon>
        <taxon>metagenomes</taxon>
        <taxon>ecological metagenomes</taxon>
    </lineage>
</organism>